<accession>A0A0D9XZR0</accession>
<reference evidence="2" key="2">
    <citation type="submission" date="2013-12" db="EMBL/GenBank/DDBJ databases">
        <authorList>
            <person name="Yu Y."/>
            <person name="Lee S."/>
            <person name="de Baynast K."/>
            <person name="Wissotski M."/>
            <person name="Liu L."/>
            <person name="Talag J."/>
            <person name="Goicoechea J."/>
            <person name="Angelova A."/>
            <person name="Jetty R."/>
            <person name="Kudrna D."/>
            <person name="Golser W."/>
            <person name="Rivera L."/>
            <person name="Zhang J."/>
            <person name="Wing R."/>
        </authorList>
    </citation>
    <scope>NUCLEOTIDE SEQUENCE</scope>
</reference>
<keyword evidence="2" id="KW-1185">Reference proteome</keyword>
<dbReference type="SUPFAM" id="SSF50965">
    <property type="entry name" value="Galactose oxidase, central domain"/>
    <property type="match status" value="1"/>
</dbReference>
<evidence type="ECO:0000313" key="2">
    <source>
        <dbReference type="Proteomes" id="UP000032180"/>
    </source>
</evidence>
<sequence length="831" mass="94075">MAAPGGDSSSEEEEEERCDLFRCFCKWRKRCSPRIPRVYPGRDYVCISSDAAAGDGTPKWSVLIGCTSAGEPFHNLRTHRFRVADSGRVMGCSDGLLERFRGVSPDDDEHTVFSSATAAMAPVGRNICIICAHYPSFHNNDHHHQEADLLLPKAFLMDSVDKSLTQLPSLPYPDHGSYASYHSVSAHGELWMPAITMETGPFGIKTRLAIYQLDRTTTNNYSWAMIRDIDFPYRRPSVSSGPPLHGYAVIMDRYILLSFVDRSFFCFDCATNTLSRVTKLDDETNVYVPIRGRAVHVHSSSDNGIYFLEGATLFRYSYSPEAEAGKPLKPPQMVVTICPYRKEGYGFVVHLRDNMLCTVWINMSKDCKCATRHVLITTLLVGCRLGKDGFEPKDVEVLHSTCRRIGMLRSMPPETSSYDRFCFLQEFLDDSLDIDHSAFSTTRGLQVDKVQQKMLPCCRSPYNSIFSYQLHFTIVHRNFLIGTSRAITLEDCKVMTKPNLYIVCQVGQCSLLYKISNSRGKLAAACHEKVLQPQFSVQTVRPRDDARMIDDPYSWHFVHQGSKIYGIPSSPLQSHYEFDLNTNLHNLLECKRPNACFSMVSRAGQHIVALGATLQDVYILDQYTRDWVPCQTSSRSLDLAREVKIAGFVDLIDDALVVSDYDSPDCFLLDLKKREWFPVNHLDIYDYVTGTPLNGRCRYAKGFIYMCTQTGIFAFELVKESDLSYRLDTPTLLQFQWERFSDSRLMSLDLIYEDIDASGAMVFCVVEGHTRLAHLYRSVSSDHELTITTVQVNLKGSERGVRIPVGIKHVDIAISSIKQEGWILTNYAFAV</sequence>
<dbReference type="eggNOG" id="ENOG502R52Q">
    <property type="taxonomic scope" value="Eukaryota"/>
</dbReference>
<dbReference type="AlphaFoldDB" id="A0A0D9XZR0"/>
<reference evidence="1 2" key="1">
    <citation type="submission" date="2012-08" db="EMBL/GenBank/DDBJ databases">
        <title>Oryza genome evolution.</title>
        <authorList>
            <person name="Wing R.A."/>
        </authorList>
    </citation>
    <scope>NUCLEOTIDE SEQUENCE</scope>
</reference>
<dbReference type="EnsemblPlants" id="LPERR12G11220.1">
    <property type="protein sequence ID" value="LPERR12G11220.1"/>
    <property type="gene ID" value="LPERR12G11220"/>
</dbReference>
<dbReference type="Gramene" id="LPERR12G11220.1">
    <property type="protein sequence ID" value="LPERR12G11220.1"/>
    <property type="gene ID" value="LPERR12G11220"/>
</dbReference>
<dbReference type="InterPro" id="IPR011043">
    <property type="entry name" value="Gal_Oxase/kelch_b-propeller"/>
</dbReference>
<dbReference type="Proteomes" id="UP000032180">
    <property type="component" value="Chromosome 12"/>
</dbReference>
<reference evidence="1" key="3">
    <citation type="submission" date="2015-04" db="UniProtKB">
        <authorList>
            <consortium name="EnsemblPlants"/>
        </authorList>
    </citation>
    <scope>IDENTIFICATION</scope>
</reference>
<organism evidence="1 2">
    <name type="scientific">Leersia perrieri</name>
    <dbReference type="NCBI Taxonomy" id="77586"/>
    <lineage>
        <taxon>Eukaryota</taxon>
        <taxon>Viridiplantae</taxon>
        <taxon>Streptophyta</taxon>
        <taxon>Embryophyta</taxon>
        <taxon>Tracheophyta</taxon>
        <taxon>Spermatophyta</taxon>
        <taxon>Magnoliopsida</taxon>
        <taxon>Liliopsida</taxon>
        <taxon>Poales</taxon>
        <taxon>Poaceae</taxon>
        <taxon>BOP clade</taxon>
        <taxon>Oryzoideae</taxon>
        <taxon>Oryzeae</taxon>
        <taxon>Oryzinae</taxon>
        <taxon>Leersia</taxon>
    </lineage>
</organism>
<protein>
    <submittedName>
        <fullName evidence="1">Uncharacterized protein</fullName>
    </submittedName>
</protein>
<dbReference type="HOGENOM" id="CLU_020285_0_0_1"/>
<proteinExistence type="predicted"/>
<evidence type="ECO:0000313" key="1">
    <source>
        <dbReference type="EnsemblPlants" id="LPERR12G11220.1"/>
    </source>
</evidence>
<name>A0A0D9XZR0_9ORYZ</name>